<dbReference type="Proteomes" id="UP000230750">
    <property type="component" value="Unassembled WGS sequence"/>
</dbReference>
<evidence type="ECO:0000256" key="1">
    <source>
        <dbReference type="SAM" id="SignalP"/>
    </source>
</evidence>
<dbReference type="AlphaFoldDB" id="A0A2G8KPJ7"/>
<keyword evidence="3" id="KW-1185">Reference proteome</keyword>
<dbReference type="GO" id="GO:0004867">
    <property type="term" value="F:serine-type endopeptidase inhibitor activity"/>
    <property type="evidence" value="ECO:0007669"/>
    <property type="project" value="InterPro"/>
</dbReference>
<evidence type="ECO:0000313" key="2">
    <source>
        <dbReference type="EMBL" id="PIK49934.1"/>
    </source>
</evidence>
<protein>
    <recommendedName>
        <fullName evidence="4">BPTI/Kunitz inhibitor domain-containing protein</fullName>
    </recommendedName>
</protein>
<sequence length="200" mass="23270">MFLASVLLCYAGFSYARKESREIFGKCKERQKFKPCGDIMSLYESRSLYSFNPRKGKCEHVFEICSTARANVFRTMRKCNKFCGSTQKGCYVRGKWYKHKDWMTGEGCCMCLNGLMACATCEENDDFCENCPRHNRPIEETQLTICRYGEDCDEDDDCTCKSKEDYCEEQCEECEDGDSECPEQCDCEVNLWQQLVPNIY</sequence>
<dbReference type="InterPro" id="IPR036880">
    <property type="entry name" value="Kunitz_BPTI_sf"/>
</dbReference>
<dbReference type="OrthoDB" id="10613978at2759"/>
<reference evidence="2 3" key="1">
    <citation type="journal article" date="2017" name="PLoS Biol.">
        <title>The sea cucumber genome provides insights into morphological evolution and visceral regeneration.</title>
        <authorList>
            <person name="Zhang X."/>
            <person name="Sun L."/>
            <person name="Yuan J."/>
            <person name="Sun Y."/>
            <person name="Gao Y."/>
            <person name="Zhang L."/>
            <person name="Li S."/>
            <person name="Dai H."/>
            <person name="Hamel J.F."/>
            <person name="Liu C."/>
            <person name="Yu Y."/>
            <person name="Liu S."/>
            <person name="Lin W."/>
            <person name="Guo K."/>
            <person name="Jin S."/>
            <person name="Xu P."/>
            <person name="Storey K.B."/>
            <person name="Huan P."/>
            <person name="Zhang T."/>
            <person name="Zhou Y."/>
            <person name="Zhang J."/>
            <person name="Lin C."/>
            <person name="Li X."/>
            <person name="Xing L."/>
            <person name="Huo D."/>
            <person name="Sun M."/>
            <person name="Wang L."/>
            <person name="Mercier A."/>
            <person name="Li F."/>
            <person name="Yang H."/>
            <person name="Xiang J."/>
        </authorList>
    </citation>
    <scope>NUCLEOTIDE SEQUENCE [LARGE SCALE GENOMIC DNA]</scope>
    <source>
        <strain evidence="2">Shaxun</strain>
        <tissue evidence="2">Muscle</tissue>
    </source>
</reference>
<accession>A0A2G8KPJ7</accession>
<keyword evidence="1" id="KW-0732">Signal</keyword>
<feature type="chain" id="PRO_5013728599" description="BPTI/Kunitz inhibitor domain-containing protein" evidence="1">
    <location>
        <begin position="17"/>
        <end position="200"/>
    </location>
</feature>
<evidence type="ECO:0000313" key="3">
    <source>
        <dbReference type="Proteomes" id="UP000230750"/>
    </source>
</evidence>
<feature type="signal peptide" evidence="1">
    <location>
        <begin position="1"/>
        <end position="16"/>
    </location>
</feature>
<organism evidence="2 3">
    <name type="scientific">Stichopus japonicus</name>
    <name type="common">Sea cucumber</name>
    <dbReference type="NCBI Taxonomy" id="307972"/>
    <lineage>
        <taxon>Eukaryota</taxon>
        <taxon>Metazoa</taxon>
        <taxon>Echinodermata</taxon>
        <taxon>Eleutherozoa</taxon>
        <taxon>Echinozoa</taxon>
        <taxon>Holothuroidea</taxon>
        <taxon>Aspidochirotacea</taxon>
        <taxon>Aspidochirotida</taxon>
        <taxon>Stichopodidae</taxon>
        <taxon>Apostichopus</taxon>
    </lineage>
</organism>
<gene>
    <name evidence="2" type="ORF">BSL78_13204</name>
</gene>
<dbReference type="SUPFAM" id="SSF57362">
    <property type="entry name" value="BPTI-like"/>
    <property type="match status" value="1"/>
</dbReference>
<dbReference type="EMBL" id="MRZV01000441">
    <property type="protein sequence ID" value="PIK49934.1"/>
    <property type="molecule type" value="Genomic_DNA"/>
</dbReference>
<proteinExistence type="predicted"/>
<comment type="caution">
    <text evidence="2">The sequence shown here is derived from an EMBL/GenBank/DDBJ whole genome shotgun (WGS) entry which is preliminary data.</text>
</comment>
<evidence type="ECO:0008006" key="4">
    <source>
        <dbReference type="Google" id="ProtNLM"/>
    </source>
</evidence>
<name>A0A2G8KPJ7_STIJA</name>